<keyword evidence="4" id="KW-1185">Reference proteome</keyword>
<dbReference type="OrthoDB" id="1722443at2759"/>
<dbReference type="Proteomes" id="UP000595140">
    <property type="component" value="Unassembled WGS sequence"/>
</dbReference>
<feature type="region of interest" description="Disordered" evidence="1">
    <location>
        <begin position="672"/>
        <end position="705"/>
    </location>
</feature>
<evidence type="ECO:0000259" key="2">
    <source>
        <dbReference type="Pfam" id="PF26130"/>
    </source>
</evidence>
<dbReference type="AlphaFoldDB" id="A0A484KFK3"/>
<feature type="domain" description="PB1-like" evidence="2">
    <location>
        <begin position="2"/>
        <end position="97"/>
    </location>
</feature>
<accession>A0A484KFK3</accession>
<feature type="compositionally biased region" description="Polar residues" evidence="1">
    <location>
        <begin position="771"/>
        <end position="797"/>
    </location>
</feature>
<feature type="compositionally biased region" description="Acidic residues" evidence="1">
    <location>
        <begin position="273"/>
        <end position="288"/>
    </location>
</feature>
<feature type="compositionally biased region" description="Low complexity" evidence="1">
    <location>
        <begin position="683"/>
        <end position="694"/>
    </location>
</feature>
<name>A0A484KFK3_9ASTE</name>
<feature type="compositionally biased region" description="Basic and acidic residues" evidence="1">
    <location>
        <begin position="644"/>
        <end position="653"/>
    </location>
</feature>
<evidence type="ECO:0000256" key="1">
    <source>
        <dbReference type="SAM" id="MobiDB-lite"/>
    </source>
</evidence>
<dbReference type="PANTHER" id="PTHR31973">
    <property type="entry name" value="POLYPROTEIN, PUTATIVE-RELATED"/>
    <property type="match status" value="1"/>
</dbReference>
<evidence type="ECO:0000313" key="4">
    <source>
        <dbReference type="Proteomes" id="UP000595140"/>
    </source>
</evidence>
<evidence type="ECO:0000313" key="3">
    <source>
        <dbReference type="EMBL" id="VFQ64150.1"/>
    </source>
</evidence>
<dbReference type="InterPro" id="IPR017956">
    <property type="entry name" value="AT_hook_DNA-bd_motif"/>
</dbReference>
<dbReference type="PRINTS" id="PR00929">
    <property type="entry name" value="ATHOOK"/>
</dbReference>
<protein>
    <recommendedName>
        <fullName evidence="2">PB1-like domain-containing protein</fullName>
    </recommendedName>
</protein>
<dbReference type="PANTHER" id="PTHR31973:SF197">
    <property type="entry name" value="SWIM-TYPE DOMAIN-CONTAINING PROTEIN"/>
    <property type="match status" value="1"/>
</dbReference>
<reference evidence="3 4" key="1">
    <citation type="submission" date="2018-04" db="EMBL/GenBank/DDBJ databases">
        <authorList>
            <person name="Vogel A."/>
        </authorList>
    </citation>
    <scope>NUCLEOTIDE SEQUENCE [LARGE SCALE GENOMIC DNA]</scope>
</reference>
<proteinExistence type="predicted"/>
<organism evidence="3 4">
    <name type="scientific">Cuscuta campestris</name>
    <dbReference type="NCBI Taxonomy" id="132261"/>
    <lineage>
        <taxon>Eukaryota</taxon>
        <taxon>Viridiplantae</taxon>
        <taxon>Streptophyta</taxon>
        <taxon>Embryophyta</taxon>
        <taxon>Tracheophyta</taxon>
        <taxon>Spermatophyta</taxon>
        <taxon>Magnoliopsida</taxon>
        <taxon>eudicotyledons</taxon>
        <taxon>Gunneridae</taxon>
        <taxon>Pentapetalae</taxon>
        <taxon>asterids</taxon>
        <taxon>lamiids</taxon>
        <taxon>Solanales</taxon>
        <taxon>Convolvulaceae</taxon>
        <taxon>Cuscuteae</taxon>
        <taxon>Cuscuta</taxon>
        <taxon>Cuscuta subgen. Grammica</taxon>
        <taxon>Cuscuta sect. Cleistogrammica</taxon>
    </lineage>
</organism>
<dbReference type="EMBL" id="OOIL02000370">
    <property type="protein sequence ID" value="VFQ64150.1"/>
    <property type="molecule type" value="Genomic_DNA"/>
</dbReference>
<feature type="region of interest" description="Disordered" evidence="1">
    <location>
        <begin position="273"/>
        <end position="293"/>
    </location>
</feature>
<dbReference type="InterPro" id="IPR058594">
    <property type="entry name" value="PB1-like_dom_pln"/>
</dbReference>
<gene>
    <name evidence="3" type="ORF">CCAM_LOCUS5926</name>
</gene>
<dbReference type="GO" id="GO:0003677">
    <property type="term" value="F:DNA binding"/>
    <property type="evidence" value="ECO:0007669"/>
    <property type="project" value="InterPro"/>
</dbReference>
<sequence>MKLIYNYGGVLKFGSVTEYVEGNIRVFDNLDSDKIGYFDLLDWAKECGDYPPVSEIYYAKPGCELGKGLRKIYGDKETIEMVNVGEESGKSMCLYVVYQNQPVSTFASKQKSREVNLVTENFERTSPRNIQTISTFTPSIFIEEEEVLQSTDVDISNDDLTEDGEEGERLEEVFNFEKRNRVETSFEEQILETSTKSNNKDVGEDIPDVEVLLGCDSDTDDEECRDARRNFNNWHDKENAKLDGIVNQIINTPNPTTIEKFIEDGDHISEYEESDEYVDTPGESDEDDIRGKERKKSIPIVDSRTDFSKLVWQPGMRFPNKDLFREAIKRYSIFQGRNLKFNVSNTNRNDRLGARCVENCPFEIMGSWHSRKGSYIVKKVTGTHTCHRDMKNNSQLASRWIGKEFLDVFKAKPHWPAKDIQEAVKEKFKYFITKCVAYKAKWWAHKMLHGSMKEHYQKLPVYMAALHSSSPNTVLKLVVRNIMKGQGIQRVRVGAPEFRRLFVCFEALKKGFLAGCRKVICFDEDIRIALMQRLANKRAHAAGSHYTICPRIQKKLEKEKEFVHHCHVMPSSLTLFQVRDKLDDVSVNVEKYVDDCYKKSTYIKSYEHNIPPCVGEKHWPRTVRVELDPPPIKIGPGRPRKNRAKDPHEDPKKPGKLTRHGMEMTCKICNNKGHNKRTCPQKNNPNSIPTSNPIKRSRGRPKKSVLESCNVMDSLQVDVHHRTAEPSLRGRGRGSRGRQGGGRGNKKKNTSMPAGYGVFYNTTDRGMYINSPGQSEPVSISNIMPSSAQNSQEPPLH</sequence>
<dbReference type="Pfam" id="PF26130">
    <property type="entry name" value="PB1-like"/>
    <property type="match status" value="1"/>
</dbReference>
<feature type="region of interest" description="Disordered" evidence="1">
    <location>
        <begin position="717"/>
        <end position="797"/>
    </location>
</feature>
<feature type="region of interest" description="Disordered" evidence="1">
    <location>
        <begin position="627"/>
        <end position="660"/>
    </location>
</feature>